<keyword evidence="11" id="KW-0727">SH2 domain</keyword>
<dbReference type="GO" id="GO:0005524">
    <property type="term" value="F:ATP binding"/>
    <property type="evidence" value="ECO:0007669"/>
    <property type="project" value="UniProtKB-UniRule"/>
</dbReference>
<dbReference type="InterPro" id="IPR050198">
    <property type="entry name" value="Non-receptor_tyrosine_kinases"/>
</dbReference>
<dbReference type="InterPro" id="IPR008266">
    <property type="entry name" value="Tyr_kinase_AS"/>
</dbReference>
<feature type="domain" description="Protein kinase" evidence="15">
    <location>
        <begin position="402"/>
        <end position="643"/>
    </location>
</feature>
<feature type="domain" description="SH2" evidence="14">
    <location>
        <begin position="11"/>
        <end position="103"/>
    </location>
</feature>
<dbReference type="InterPro" id="IPR020635">
    <property type="entry name" value="Tyr_kinase_cat_dom"/>
</dbReference>
<evidence type="ECO:0000256" key="3">
    <source>
        <dbReference type="ARBA" id="ARBA00022741"/>
    </source>
</evidence>
<dbReference type="PROSITE" id="PS00107">
    <property type="entry name" value="PROTEIN_KINASE_ATP"/>
    <property type="match status" value="1"/>
</dbReference>
<evidence type="ECO:0000313" key="16">
    <source>
        <dbReference type="EMBL" id="KAK3099720.1"/>
    </source>
</evidence>
<dbReference type="Gene3D" id="3.30.505.10">
    <property type="entry name" value="SH2 domain"/>
    <property type="match status" value="2"/>
</dbReference>
<keyword evidence="6" id="KW-0391">Immunity</keyword>
<dbReference type="Proteomes" id="UP001186944">
    <property type="component" value="Unassembled WGS sequence"/>
</dbReference>
<dbReference type="SMART" id="SM00252">
    <property type="entry name" value="SH2"/>
    <property type="match status" value="2"/>
</dbReference>
<evidence type="ECO:0000256" key="2">
    <source>
        <dbReference type="ARBA" id="ARBA00022679"/>
    </source>
</evidence>
<evidence type="ECO:0000256" key="10">
    <source>
        <dbReference type="PIRSR" id="PIRSR000604-2"/>
    </source>
</evidence>
<dbReference type="PROSITE" id="PS00109">
    <property type="entry name" value="PROTEIN_KINASE_TYR"/>
    <property type="match status" value="1"/>
</dbReference>
<keyword evidence="17" id="KW-1185">Reference proteome</keyword>
<keyword evidence="4" id="KW-0418">Kinase</keyword>
<dbReference type="GO" id="GO:0035556">
    <property type="term" value="P:intracellular signal transduction"/>
    <property type="evidence" value="ECO:0007669"/>
    <property type="project" value="InterPro"/>
</dbReference>
<dbReference type="InterPro" id="IPR001245">
    <property type="entry name" value="Ser-Thr/Tyr_kinase_cat_dom"/>
</dbReference>
<dbReference type="SUPFAM" id="SSF56112">
    <property type="entry name" value="Protein kinase-like (PK-like)"/>
    <property type="match status" value="1"/>
</dbReference>
<sequence length="643" mass="73937">MAMRKPSAEPYFYGRITREEAELFLNERGSDEGLYLLRESINPLGNYAVSICHNKNVHHYAIEKKYDGKFMIAEGKAFAGPVELIEHHKIHLDGFVTKPVKPCNRLPFQPPIAFRGMTYTDLENELLTKAESMKKVKMETALGAQREHLIVLVAKDLHLKMPWFHSRISRDEADKRIGNDGHQDGKFLVRMRDDKKTFALTISWKGDTRHYMIEKRDKFHILGGPKFDCVMMMIDHYHNKSDGLLCKLTVPCPAPNYDKKLLKKYMENSHDNTAYSSHEFQRERSQELSATSLSLPPQPTTPVSRHGSRASMNRPLPNIPSPTSPVDDIPSSPAPKPPGSQHPVLPDRYGGNWDDEPDPPALPSRNNMARMMNGIDNMALEKIYDTVPRTEETFQLQRDQILLDEEKLGSGQFGSVKKGECRLRNGKKIPVAVKTLKNEDVTAKDDMMKEAKFMMNLSHKHIVRMIGICDAECIMLVLELCPKGPLNSYLKQNKSLKQSTIVELMWQVSQGMSYLGKKNYVHRDLAARNVLLVHEHLAKISDFGMSKAVGRDHNYYEAKEAGKWPLKWYAPECVYYWKFDSKSDVWSYGVTLWEATSYGEKPYRKMKGQEILRFLVEENQRLPKPAHCHDIVYNIMMECWTYE</sequence>
<proteinExistence type="predicted"/>
<dbReference type="PRINTS" id="PR00401">
    <property type="entry name" value="SH2DOMAIN"/>
</dbReference>
<gene>
    <name evidence="16" type="ORF">FSP39_008559</name>
</gene>
<dbReference type="AlphaFoldDB" id="A0AA88YE36"/>
<dbReference type="EC" id="2.7.10.2" evidence="1"/>
<keyword evidence="7" id="KW-0829">Tyrosine-protein kinase</keyword>
<evidence type="ECO:0000256" key="6">
    <source>
        <dbReference type="ARBA" id="ARBA00022859"/>
    </source>
</evidence>
<evidence type="ECO:0000256" key="8">
    <source>
        <dbReference type="ARBA" id="ARBA00051245"/>
    </source>
</evidence>
<keyword evidence="5 10" id="KW-0067">ATP-binding</keyword>
<dbReference type="PANTHER" id="PTHR24418">
    <property type="entry name" value="TYROSINE-PROTEIN KINASE"/>
    <property type="match status" value="1"/>
</dbReference>
<organism evidence="16 17">
    <name type="scientific">Pinctada imbricata</name>
    <name type="common">Atlantic pearl-oyster</name>
    <name type="synonym">Pinctada martensii</name>
    <dbReference type="NCBI Taxonomy" id="66713"/>
    <lineage>
        <taxon>Eukaryota</taxon>
        <taxon>Metazoa</taxon>
        <taxon>Spiralia</taxon>
        <taxon>Lophotrochozoa</taxon>
        <taxon>Mollusca</taxon>
        <taxon>Bivalvia</taxon>
        <taxon>Autobranchia</taxon>
        <taxon>Pteriomorphia</taxon>
        <taxon>Pterioida</taxon>
        <taxon>Pterioidea</taxon>
        <taxon>Pteriidae</taxon>
        <taxon>Pinctada</taxon>
    </lineage>
</organism>
<reference evidence="16" key="1">
    <citation type="submission" date="2019-08" db="EMBL/GenBank/DDBJ databases">
        <title>The improved chromosome-level genome for the pearl oyster Pinctada fucata martensii using PacBio sequencing and Hi-C.</title>
        <authorList>
            <person name="Zheng Z."/>
        </authorList>
    </citation>
    <scope>NUCLEOTIDE SEQUENCE</scope>
    <source>
        <strain evidence="16">ZZ-2019</strain>
        <tissue evidence="16">Adductor muscle</tissue>
    </source>
</reference>
<dbReference type="SMART" id="SM00219">
    <property type="entry name" value="TyrKc"/>
    <property type="match status" value="1"/>
</dbReference>
<feature type="binding site" evidence="10">
    <location>
        <begin position="408"/>
        <end position="416"/>
    </location>
    <ligand>
        <name>ATP</name>
        <dbReference type="ChEBI" id="CHEBI:30616"/>
    </ligand>
</feature>
<dbReference type="PRINTS" id="PR00109">
    <property type="entry name" value="TYRKINASE"/>
</dbReference>
<dbReference type="Gene3D" id="3.30.200.20">
    <property type="entry name" value="Phosphorylase Kinase, domain 1"/>
    <property type="match status" value="1"/>
</dbReference>
<evidence type="ECO:0000256" key="11">
    <source>
        <dbReference type="PROSITE-ProRule" id="PRU00191"/>
    </source>
</evidence>
<evidence type="ECO:0000256" key="5">
    <source>
        <dbReference type="ARBA" id="ARBA00022840"/>
    </source>
</evidence>
<dbReference type="InterPro" id="IPR012234">
    <property type="entry name" value="Tyr_kinase_non-rcpt_SYK/ZAP70"/>
</dbReference>
<keyword evidence="3 10" id="KW-0547">Nucleotide-binding</keyword>
<dbReference type="GO" id="GO:0002376">
    <property type="term" value="P:immune system process"/>
    <property type="evidence" value="ECO:0007669"/>
    <property type="project" value="UniProtKB-KW"/>
</dbReference>
<dbReference type="GO" id="GO:0004715">
    <property type="term" value="F:non-membrane spanning protein tyrosine kinase activity"/>
    <property type="evidence" value="ECO:0007669"/>
    <property type="project" value="UniProtKB-EC"/>
</dbReference>
<name>A0AA88YE36_PINIB</name>
<dbReference type="PROSITE" id="PS50011">
    <property type="entry name" value="PROTEIN_KINASE_DOM"/>
    <property type="match status" value="1"/>
</dbReference>
<comment type="catalytic activity">
    <reaction evidence="8">
        <text>L-tyrosyl-[protein] + ATP = O-phospho-L-tyrosyl-[protein] + ADP + H(+)</text>
        <dbReference type="Rhea" id="RHEA:10596"/>
        <dbReference type="Rhea" id="RHEA-COMP:10136"/>
        <dbReference type="Rhea" id="RHEA-COMP:20101"/>
        <dbReference type="ChEBI" id="CHEBI:15378"/>
        <dbReference type="ChEBI" id="CHEBI:30616"/>
        <dbReference type="ChEBI" id="CHEBI:46858"/>
        <dbReference type="ChEBI" id="CHEBI:61978"/>
        <dbReference type="ChEBI" id="CHEBI:456216"/>
        <dbReference type="EC" id="2.7.10.2"/>
    </reaction>
</comment>
<feature type="active site" description="Proton acceptor" evidence="9">
    <location>
        <position position="524"/>
    </location>
</feature>
<feature type="domain" description="SH2" evidence="14">
    <location>
        <begin position="163"/>
        <end position="252"/>
    </location>
</feature>
<evidence type="ECO:0000259" key="14">
    <source>
        <dbReference type="PROSITE" id="PS50001"/>
    </source>
</evidence>
<protein>
    <recommendedName>
        <fullName evidence="1">non-specific protein-tyrosine kinase</fullName>
        <ecNumber evidence="1">2.7.10.2</ecNumber>
    </recommendedName>
</protein>
<dbReference type="FunFam" id="1.10.510.10:FF:000216">
    <property type="entry name" value="Tyrosine-protein kinase SYK"/>
    <property type="match status" value="1"/>
</dbReference>
<evidence type="ECO:0000256" key="7">
    <source>
        <dbReference type="ARBA" id="ARBA00023137"/>
    </source>
</evidence>
<dbReference type="InterPro" id="IPR000719">
    <property type="entry name" value="Prot_kinase_dom"/>
</dbReference>
<evidence type="ECO:0000256" key="1">
    <source>
        <dbReference type="ARBA" id="ARBA00011903"/>
    </source>
</evidence>
<dbReference type="Pfam" id="PF07714">
    <property type="entry name" value="PK_Tyr_Ser-Thr"/>
    <property type="match status" value="1"/>
</dbReference>
<dbReference type="PIRSF" id="PIRSF000604">
    <property type="entry name" value="TyrPK_SYK"/>
    <property type="match status" value="1"/>
</dbReference>
<accession>A0AA88YE36</accession>
<keyword evidence="2" id="KW-0808">Transferase</keyword>
<dbReference type="PROSITE" id="PS50001">
    <property type="entry name" value="SH2"/>
    <property type="match status" value="2"/>
</dbReference>
<dbReference type="InterPro" id="IPR017441">
    <property type="entry name" value="Protein_kinase_ATP_BS"/>
</dbReference>
<evidence type="ECO:0000256" key="12">
    <source>
        <dbReference type="PROSITE-ProRule" id="PRU10141"/>
    </source>
</evidence>
<dbReference type="Gene3D" id="1.10.510.10">
    <property type="entry name" value="Transferase(Phosphotransferase) domain 1"/>
    <property type="match status" value="1"/>
</dbReference>
<dbReference type="GO" id="GO:0005737">
    <property type="term" value="C:cytoplasm"/>
    <property type="evidence" value="ECO:0007669"/>
    <property type="project" value="InterPro"/>
</dbReference>
<evidence type="ECO:0000256" key="9">
    <source>
        <dbReference type="PIRSR" id="PIRSR000604-1"/>
    </source>
</evidence>
<evidence type="ECO:0000259" key="15">
    <source>
        <dbReference type="PROSITE" id="PS50011"/>
    </source>
</evidence>
<evidence type="ECO:0000256" key="4">
    <source>
        <dbReference type="ARBA" id="ARBA00022777"/>
    </source>
</evidence>
<evidence type="ECO:0000313" key="17">
    <source>
        <dbReference type="Proteomes" id="UP001186944"/>
    </source>
</evidence>
<dbReference type="SUPFAM" id="SSF55550">
    <property type="entry name" value="SH2 domain"/>
    <property type="match status" value="2"/>
</dbReference>
<dbReference type="Pfam" id="PF00017">
    <property type="entry name" value="SH2"/>
    <property type="match status" value="2"/>
</dbReference>
<dbReference type="InterPro" id="IPR036860">
    <property type="entry name" value="SH2_dom_sf"/>
</dbReference>
<dbReference type="InterPro" id="IPR011009">
    <property type="entry name" value="Kinase-like_dom_sf"/>
</dbReference>
<evidence type="ECO:0000256" key="13">
    <source>
        <dbReference type="SAM" id="MobiDB-lite"/>
    </source>
</evidence>
<comment type="caution">
    <text evidence="16">The sequence shown here is derived from an EMBL/GenBank/DDBJ whole genome shotgun (WGS) entry which is preliminary data.</text>
</comment>
<dbReference type="EMBL" id="VSWD01000006">
    <property type="protein sequence ID" value="KAK3099720.1"/>
    <property type="molecule type" value="Genomic_DNA"/>
</dbReference>
<feature type="binding site" evidence="10 12">
    <location>
        <position position="434"/>
    </location>
    <ligand>
        <name>ATP</name>
        <dbReference type="ChEBI" id="CHEBI:30616"/>
    </ligand>
</feature>
<dbReference type="InterPro" id="IPR000980">
    <property type="entry name" value="SH2"/>
</dbReference>
<feature type="region of interest" description="Disordered" evidence="13">
    <location>
        <begin position="274"/>
        <end position="365"/>
    </location>
</feature>